<dbReference type="EMBL" id="JAPQKS010000005">
    <property type="protein sequence ID" value="KAJ5226081.1"/>
    <property type="molecule type" value="Genomic_DNA"/>
</dbReference>
<dbReference type="Gene3D" id="2.60.120.260">
    <property type="entry name" value="Galactose-binding domain-like"/>
    <property type="match status" value="1"/>
</dbReference>
<name>A0A9W9NTU5_9EURO</name>
<protein>
    <recommendedName>
        <fullName evidence="2">Xaa-Pro dipeptidyl-peptidase-like domain-containing protein</fullName>
    </recommendedName>
</protein>
<feature type="region of interest" description="Disordered" evidence="1">
    <location>
        <begin position="341"/>
        <end position="389"/>
    </location>
</feature>
<accession>A0A9W9NTU5</accession>
<dbReference type="GO" id="GO:0016787">
    <property type="term" value="F:hydrolase activity"/>
    <property type="evidence" value="ECO:0007669"/>
    <property type="project" value="InterPro"/>
</dbReference>
<gene>
    <name evidence="3" type="ORF">N7468_007306</name>
</gene>
<dbReference type="InterPro" id="IPR029058">
    <property type="entry name" value="AB_hydrolase_fold"/>
</dbReference>
<dbReference type="AlphaFoldDB" id="A0A9W9NTU5"/>
<dbReference type="GeneID" id="83203905"/>
<evidence type="ECO:0000313" key="3">
    <source>
        <dbReference type="EMBL" id="KAJ5226081.1"/>
    </source>
</evidence>
<reference evidence="3" key="2">
    <citation type="journal article" date="2023" name="IMA Fungus">
        <title>Comparative genomic study of the Penicillium genus elucidates a diverse pangenome and 15 lateral gene transfer events.</title>
        <authorList>
            <person name="Petersen C."/>
            <person name="Sorensen T."/>
            <person name="Nielsen M.R."/>
            <person name="Sondergaard T.E."/>
            <person name="Sorensen J.L."/>
            <person name="Fitzpatrick D.A."/>
            <person name="Frisvad J.C."/>
            <person name="Nielsen K.L."/>
        </authorList>
    </citation>
    <scope>NUCLEOTIDE SEQUENCE</scope>
    <source>
        <strain evidence="3">IBT 19713</strain>
    </source>
</reference>
<dbReference type="GO" id="GO:0017000">
    <property type="term" value="P:antibiotic biosynthetic process"/>
    <property type="evidence" value="ECO:0007669"/>
    <property type="project" value="UniProtKB-ARBA"/>
</dbReference>
<dbReference type="GO" id="GO:0072330">
    <property type="term" value="P:monocarboxylic acid biosynthetic process"/>
    <property type="evidence" value="ECO:0007669"/>
    <property type="project" value="UniProtKB-ARBA"/>
</dbReference>
<proteinExistence type="predicted"/>
<evidence type="ECO:0000313" key="4">
    <source>
        <dbReference type="Proteomes" id="UP001150941"/>
    </source>
</evidence>
<sequence length="389" mass="43314">MAEEPTPRGFLSAGLDYLGSRFLNLPPEKCGYTTQAVRVPMRDGVELAADLYLPQLPEGQDAAGLIMVQCCYGRDAGIAFVNARVFAARGFKVLFVSTRGTYGSGGEFWPGRAEQSDSQDIVVWMRQQPWYPGTFATAGASYLGYSQWAFLRDPPEDCVAAAIMVAPHDQARDEKKSILSNASHIPGLRFLGGRSPLTETIASLPLYSSLEKYFSERKAPWLFDYLDHPNLDDEYWTAVRHHDSLERVNIPILLISGWYDPFFTQSMAQYKRLHERGVDVKLIVGPWTHTQASGLYSMRELLEFFSEHLAKSGKYSTAPAHIYVTGAEEWTPMPSWPPATTPQTFYLQPNGTLGPDQPAEDARSLSFVFDPLSPTPALGGPNDDWRESG</sequence>
<organism evidence="3 4">
    <name type="scientific">Penicillium chermesinum</name>
    <dbReference type="NCBI Taxonomy" id="63820"/>
    <lineage>
        <taxon>Eukaryota</taxon>
        <taxon>Fungi</taxon>
        <taxon>Dikarya</taxon>
        <taxon>Ascomycota</taxon>
        <taxon>Pezizomycotina</taxon>
        <taxon>Eurotiomycetes</taxon>
        <taxon>Eurotiomycetidae</taxon>
        <taxon>Eurotiales</taxon>
        <taxon>Aspergillaceae</taxon>
        <taxon>Penicillium</taxon>
    </lineage>
</organism>
<dbReference type="SUPFAM" id="SSF53474">
    <property type="entry name" value="alpha/beta-Hydrolases"/>
    <property type="match status" value="1"/>
</dbReference>
<feature type="domain" description="Xaa-Pro dipeptidyl-peptidase-like" evidence="2">
    <location>
        <begin position="43"/>
        <end position="291"/>
    </location>
</feature>
<dbReference type="InterPro" id="IPR008979">
    <property type="entry name" value="Galactose-bd-like_sf"/>
</dbReference>
<dbReference type="OrthoDB" id="416441at2759"/>
<reference evidence="3" key="1">
    <citation type="submission" date="2022-11" db="EMBL/GenBank/DDBJ databases">
        <authorList>
            <person name="Petersen C."/>
        </authorList>
    </citation>
    <scope>NUCLEOTIDE SEQUENCE</scope>
    <source>
        <strain evidence="3">IBT 19713</strain>
    </source>
</reference>
<dbReference type="InterPro" id="IPR005674">
    <property type="entry name" value="CocE/Ser_esterase"/>
</dbReference>
<dbReference type="Gene3D" id="3.40.50.1820">
    <property type="entry name" value="alpha/beta hydrolase"/>
    <property type="match status" value="1"/>
</dbReference>
<dbReference type="Gene3D" id="1.10.3020.10">
    <property type="entry name" value="alpha-amino acid ester hydrolase ( Helical cap domain)"/>
    <property type="match status" value="1"/>
</dbReference>
<dbReference type="SUPFAM" id="SSF49785">
    <property type="entry name" value="Galactose-binding domain-like"/>
    <property type="match status" value="1"/>
</dbReference>
<dbReference type="InterPro" id="IPR000383">
    <property type="entry name" value="Xaa-Pro-like_dom"/>
</dbReference>
<dbReference type="RefSeq" id="XP_058329492.1">
    <property type="nucleotide sequence ID" value="XM_058476602.1"/>
</dbReference>
<dbReference type="NCBIfam" id="TIGR00976">
    <property type="entry name" value="CocE_NonD"/>
    <property type="match status" value="2"/>
</dbReference>
<evidence type="ECO:0000259" key="2">
    <source>
        <dbReference type="Pfam" id="PF02129"/>
    </source>
</evidence>
<keyword evidence="4" id="KW-1185">Reference proteome</keyword>
<dbReference type="Pfam" id="PF02129">
    <property type="entry name" value="Peptidase_S15"/>
    <property type="match status" value="1"/>
</dbReference>
<evidence type="ECO:0000256" key="1">
    <source>
        <dbReference type="SAM" id="MobiDB-lite"/>
    </source>
</evidence>
<dbReference type="Proteomes" id="UP001150941">
    <property type="component" value="Unassembled WGS sequence"/>
</dbReference>
<feature type="compositionally biased region" description="Polar residues" evidence="1">
    <location>
        <begin position="341"/>
        <end position="351"/>
    </location>
</feature>
<comment type="caution">
    <text evidence="3">The sequence shown here is derived from an EMBL/GenBank/DDBJ whole genome shotgun (WGS) entry which is preliminary data.</text>
</comment>